<evidence type="ECO:0000256" key="4">
    <source>
        <dbReference type="ARBA" id="ARBA00022853"/>
    </source>
</evidence>
<evidence type="ECO:0000256" key="9">
    <source>
        <dbReference type="ARBA" id="ARBA00048017"/>
    </source>
</evidence>
<comment type="similarity">
    <text evidence="6">Belongs to the acetyltransferase family. NAA60 subfamily.</text>
</comment>
<evidence type="ECO:0000256" key="8">
    <source>
        <dbReference type="ARBA" id="ARBA00026144"/>
    </source>
</evidence>
<accession>A0A1D1ZP02</accession>
<dbReference type="GO" id="GO:0007059">
    <property type="term" value="P:chromosome segregation"/>
    <property type="evidence" value="ECO:0007669"/>
    <property type="project" value="UniProtKB-KW"/>
</dbReference>
<evidence type="ECO:0000256" key="5">
    <source>
        <dbReference type="ARBA" id="ARBA00023315"/>
    </source>
</evidence>
<dbReference type="InterPro" id="IPR000182">
    <property type="entry name" value="GNAT_dom"/>
</dbReference>
<dbReference type="Gene3D" id="3.40.630.30">
    <property type="match status" value="1"/>
</dbReference>
<organism evidence="12">
    <name type="scientific">Auxenochlorella protothecoides</name>
    <name type="common">Green microalga</name>
    <name type="synonym">Chlorella protothecoides</name>
    <dbReference type="NCBI Taxonomy" id="3075"/>
    <lineage>
        <taxon>Eukaryota</taxon>
        <taxon>Viridiplantae</taxon>
        <taxon>Chlorophyta</taxon>
        <taxon>core chlorophytes</taxon>
        <taxon>Trebouxiophyceae</taxon>
        <taxon>Chlorellales</taxon>
        <taxon>Chlorellaceae</taxon>
        <taxon>Auxenochlorella</taxon>
    </lineage>
</organism>
<dbReference type="GO" id="GO:0000139">
    <property type="term" value="C:Golgi membrane"/>
    <property type="evidence" value="ECO:0007669"/>
    <property type="project" value="TreeGrafter"/>
</dbReference>
<dbReference type="EC" id="2.3.1.48" evidence="1"/>
<dbReference type="SUPFAM" id="SSF55729">
    <property type="entry name" value="Acyl-CoA N-acyltransferases (Nat)"/>
    <property type="match status" value="1"/>
</dbReference>
<feature type="domain" description="N-acetyltransferase" evidence="11">
    <location>
        <begin position="66"/>
        <end position="252"/>
    </location>
</feature>
<dbReference type="GO" id="GO:0004402">
    <property type="term" value="F:histone acetyltransferase activity"/>
    <property type="evidence" value="ECO:0007669"/>
    <property type="project" value="TreeGrafter"/>
</dbReference>
<comment type="catalytic activity">
    <reaction evidence="10">
        <text>N-terminal L-methionyl-[transmembrane protein] + acetyl-CoA = N-terminal N(alpha)-acetyl-L-methionyl-[transmembrane protein] + CoA + H(+)</text>
        <dbReference type="Rhea" id="RHEA:50604"/>
        <dbReference type="Rhea" id="RHEA-COMP:12745"/>
        <dbReference type="Rhea" id="RHEA-COMP:12746"/>
        <dbReference type="ChEBI" id="CHEBI:15378"/>
        <dbReference type="ChEBI" id="CHEBI:57287"/>
        <dbReference type="ChEBI" id="CHEBI:57288"/>
        <dbReference type="ChEBI" id="CHEBI:64731"/>
        <dbReference type="ChEBI" id="CHEBI:133414"/>
        <dbReference type="EC" id="2.3.1.259"/>
    </reaction>
</comment>
<dbReference type="EMBL" id="GDKF01010095">
    <property type="protein sequence ID" value="JAT68527.1"/>
    <property type="molecule type" value="Transcribed_RNA"/>
</dbReference>
<dbReference type="GO" id="GO:0120518">
    <property type="term" value="F:protein N-terminal-methionine acetyltransferase activity"/>
    <property type="evidence" value="ECO:0007669"/>
    <property type="project" value="UniProtKB-EC"/>
</dbReference>
<gene>
    <name evidence="12" type="ORF">g.1304</name>
</gene>
<protein>
    <recommendedName>
        <fullName evidence="8">N-alpha-acetyltransferase 60</fullName>
        <ecNumber evidence="7">2.3.1.259</ecNumber>
        <ecNumber evidence="1">2.3.1.48</ecNumber>
    </recommendedName>
</protein>
<evidence type="ECO:0000256" key="7">
    <source>
        <dbReference type="ARBA" id="ARBA00026111"/>
    </source>
</evidence>
<dbReference type="InterPro" id="IPR016181">
    <property type="entry name" value="Acyl_CoA_acyltransferase"/>
</dbReference>
<dbReference type="PANTHER" id="PTHR14744:SF15">
    <property type="entry name" value="N-ALPHA-ACETYLTRANSFERASE 60"/>
    <property type="match status" value="1"/>
</dbReference>
<evidence type="ECO:0000259" key="11">
    <source>
        <dbReference type="PROSITE" id="PS51186"/>
    </source>
</evidence>
<dbReference type="Pfam" id="PF00583">
    <property type="entry name" value="Acetyltransf_1"/>
    <property type="match status" value="1"/>
</dbReference>
<name>A0A1D1ZP02_AUXPR</name>
<dbReference type="PANTHER" id="PTHR14744">
    <property type="entry name" value="N-ALPHA-ACETYLTRANSFERASE 60"/>
    <property type="match status" value="1"/>
</dbReference>
<evidence type="ECO:0000313" key="12">
    <source>
        <dbReference type="EMBL" id="JAT68527.1"/>
    </source>
</evidence>
<proteinExistence type="inferred from homology"/>
<keyword evidence="4" id="KW-0156">Chromatin regulator</keyword>
<reference evidence="12" key="1">
    <citation type="submission" date="2015-08" db="EMBL/GenBank/DDBJ databases">
        <authorList>
            <person name="Babu N.S."/>
            <person name="Beckwith C.J."/>
            <person name="Beseler K.G."/>
            <person name="Brison A."/>
            <person name="Carone J.V."/>
            <person name="Caskin T.P."/>
            <person name="Diamond M."/>
            <person name="Durham M.E."/>
            <person name="Foxe J.M."/>
            <person name="Go M."/>
            <person name="Henderson B.A."/>
            <person name="Jones I.B."/>
            <person name="McGettigan J.A."/>
            <person name="Micheletti S.J."/>
            <person name="Nasrallah M.E."/>
            <person name="Ortiz D."/>
            <person name="Piller C.R."/>
            <person name="Privatt S.R."/>
            <person name="Schneider S.L."/>
            <person name="Sharp S."/>
            <person name="Smith T.C."/>
            <person name="Stanton J.D."/>
            <person name="Ullery H.E."/>
            <person name="Wilson R.J."/>
            <person name="Serrano M.G."/>
            <person name="Buck G."/>
            <person name="Lee V."/>
            <person name="Wang Y."/>
            <person name="Carvalho R."/>
            <person name="Voegtly L."/>
            <person name="Shi R."/>
            <person name="Duckworth R."/>
            <person name="Johnson A."/>
            <person name="Loviza R."/>
            <person name="Walstead R."/>
            <person name="Shah Z."/>
            <person name="Kiflezghi M."/>
            <person name="Wade K."/>
            <person name="Ball S.L."/>
            <person name="Bradley K.W."/>
            <person name="Asai D.J."/>
            <person name="Bowman C.A."/>
            <person name="Russell D.A."/>
            <person name="Pope W.H."/>
            <person name="Jacobs-Sera D."/>
            <person name="Hendrix R.W."/>
            <person name="Hatfull G.F."/>
        </authorList>
    </citation>
    <scope>NUCLEOTIDE SEQUENCE</scope>
</reference>
<keyword evidence="5" id="KW-0012">Acyltransferase</keyword>
<dbReference type="InterPro" id="IPR045141">
    <property type="entry name" value="NAA60-like"/>
</dbReference>
<dbReference type="EC" id="2.3.1.259" evidence="7"/>
<evidence type="ECO:0000256" key="3">
    <source>
        <dbReference type="ARBA" id="ARBA00022829"/>
    </source>
</evidence>
<dbReference type="AlphaFoldDB" id="A0A1D1ZP02"/>
<keyword evidence="3" id="KW-0159">Chromosome partition</keyword>
<comment type="catalytic activity">
    <reaction evidence="9">
        <text>L-lysyl-[protein] + acetyl-CoA = N(6)-acetyl-L-lysyl-[protein] + CoA + H(+)</text>
        <dbReference type="Rhea" id="RHEA:45948"/>
        <dbReference type="Rhea" id="RHEA-COMP:9752"/>
        <dbReference type="Rhea" id="RHEA-COMP:10731"/>
        <dbReference type="ChEBI" id="CHEBI:15378"/>
        <dbReference type="ChEBI" id="CHEBI:29969"/>
        <dbReference type="ChEBI" id="CHEBI:57287"/>
        <dbReference type="ChEBI" id="CHEBI:57288"/>
        <dbReference type="ChEBI" id="CHEBI:61930"/>
        <dbReference type="EC" id="2.3.1.48"/>
    </reaction>
</comment>
<evidence type="ECO:0000256" key="1">
    <source>
        <dbReference type="ARBA" id="ARBA00013184"/>
    </source>
</evidence>
<keyword evidence="2" id="KW-0808">Transferase</keyword>
<sequence length="325" mass="36179">MNEGETFIRWAFGGQEVQGGWNQRMTAYSGVQTLRTCWLSMTAPAPALHARTPICLPSNTPSSILSPGRPLFPSDLEQLKALHEACFPIQYEKHYFQNAVHGRAGMRSWAAIHPCRTSGDAEEARSQNQVVGFVIARVNSAWDLTPEEHVGLGLAPTDGTHLLYILTFGVHEKWRRRGLGDQLVQALVGYSRLNGLRCIYLHTLDQNEAAQRFYRHAGFVAKLEIPRYYSLAASSAWTDTDHAAILYALDVDVKDPRLPPQSNAGPLRSVECGSSTRLPGLLPLSLWRAAFLRLGLVILRTLRVDPAQAKLNLVRLFSRQQSRAS</sequence>
<evidence type="ECO:0000256" key="2">
    <source>
        <dbReference type="ARBA" id="ARBA00022679"/>
    </source>
</evidence>
<evidence type="ECO:0000256" key="6">
    <source>
        <dbReference type="ARBA" id="ARBA00025774"/>
    </source>
</evidence>
<dbReference type="CDD" id="cd04301">
    <property type="entry name" value="NAT_SF"/>
    <property type="match status" value="1"/>
</dbReference>
<dbReference type="PROSITE" id="PS51186">
    <property type="entry name" value="GNAT"/>
    <property type="match status" value="1"/>
</dbReference>
<evidence type="ECO:0000256" key="10">
    <source>
        <dbReference type="ARBA" id="ARBA00048848"/>
    </source>
</evidence>